<evidence type="ECO:0000313" key="1">
    <source>
        <dbReference type="EMBL" id="MQM20595.1"/>
    </source>
</evidence>
<reference evidence="1" key="1">
    <citation type="submission" date="2017-07" db="EMBL/GenBank/DDBJ databases">
        <title>Taro Niue Genome Assembly and Annotation.</title>
        <authorList>
            <person name="Atibalentja N."/>
            <person name="Keating K."/>
            <person name="Fields C.J."/>
        </authorList>
    </citation>
    <scope>NUCLEOTIDE SEQUENCE</scope>
    <source>
        <strain evidence="1">Niue_2</strain>
        <tissue evidence="1">Leaf</tissue>
    </source>
</reference>
<organism evidence="1 2">
    <name type="scientific">Colocasia esculenta</name>
    <name type="common">Wild taro</name>
    <name type="synonym">Arum esculentum</name>
    <dbReference type="NCBI Taxonomy" id="4460"/>
    <lineage>
        <taxon>Eukaryota</taxon>
        <taxon>Viridiplantae</taxon>
        <taxon>Streptophyta</taxon>
        <taxon>Embryophyta</taxon>
        <taxon>Tracheophyta</taxon>
        <taxon>Spermatophyta</taxon>
        <taxon>Magnoliopsida</taxon>
        <taxon>Liliopsida</taxon>
        <taxon>Araceae</taxon>
        <taxon>Aroideae</taxon>
        <taxon>Colocasieae</taxon>
        <taxon>Colocasia</taxon>
    </lineage>
</organism>
<proteinExistence type="predicted"/>
<evidence type="ECO:0000313" key="2">
    <source>
        <dbReference type="Proteomes" id="UP000652761"/>
    </source>
</evidence>
<protein>
    <submittedName>
        <fullName evidence="1">Uncharacterized protein</fullName>
    </submittedName>
</protein>
<gene>
    <name evidence="1" type="ORF">Taro_053619</name>
</gene>
<name>A0A843XNN0_COLES</name>
<sequence length="378" mass="40445">MVSLSPSGLVVVGWGLLARLGSGLLMLNAMVRHVTFRSKGGTLFAATCWRQVGRRLLAQKATHLWSHSGCLVSIVPGGVSGSRAMPCVPTLVDGPSWGFRKGCRMCLCLLGLSWLQASCAVSVGGCRQCSLSPGARHLRACPRDRLLPLSGTPSPARLLEGVLRAAGMLKPRTWSRRGKQWGQQRRVVCRALLAGLSLRGGSALVRCRPASPSHCLALRWFRSRIGRSGVGPKFGRIAGVLCRHLTIGSVTHSLVPFVVAPECVVPRPRGVSEVQGGFACRPSTLWRSEVAVPVVRRCFSRGCSVSIVVTPGCSFPTSWRSGMLVFVLRLWSLLVAPVFRELRCLGGVRRGFAFALLCCSGPTMVVGRGVALVASTCV</sequence>
<dbReference type="EMBL" id="NMUH01009972">
    <property type="protein sequence ID" value="MQM20595.1"/>
    <property type="molecule type" value="Genomic_DNA"/>
</dbReference>
<keyword evidence="2" id="KW-1185">Reference proteome</keyword>
<dbReference type="Proteomes" id="UP000652761">
    <property type="component" value="Unassembled WGS sequence"/>
</dbReference>
<dbReference type="AlphaFoldDB" id="A0A843XNN0"/>
<accession>A0A843XNN0</accession>
<comment type="caution">
    <text evidence="1">The sequence shown here is derived from an EMBL/GenBank/DDBJ whole genome shotgun (WGS) entry which is preliminary data.</text>
</comment>